<feature type="transmembrane region" description="Helical" evidence="1">
    <location>
        <begin position="317"/>
        <end position="335"/>
    </location>
</feature>
<feature type="transmembrane region" description="Helical" evidence="1">
    <location>
        <begin position="51"/>
        <end position="75"/>
    </location>
</feature>
<keyword evidence="1" id="KW-0812">Transmembrane</keyword>
<name>A0A2T6AI61_9FLAO</name>
<organism evidence="2 3">
    <name type="scientific">Christiangramia gaetbulicola</name>
    <dbReference type="NCBI Taxonomy" id="703340"/>
    <lineage>
        <taxon>Bacteria</taxon>
        <taxon>Pseudomonadati</taxon>
        <taxon>Bacteroidota</taxon>
        <taxon>Flavobacteriia</taxon>
        <taxon>Flavobacteriales</taxon>
        <taxon>Flavobacteriaceae</taxon>
        <taxon>Christiangramia</taxon>
    </lineage>
</organism>
<dbReference type="GO" id="GO:0005886">
    <property type="term" value="C:plasma membrane"/>
    <property type="evidence" value="ECO:0007669"/>
    <property type="project" value="TreeGrafter"/>
</dbReference>
<gene>
    <name evidence="2" type="ORF">C8P64_2033</name>
</gene>
<feature type="transmembrane region" description="Helical" evidence="1">
    <location>
        <begin position="181"/>
        <end position="207"/>
    </location>
</feature>
<feature type="transmembrane region" description="Helical" evidence="1">
    <location>
        <begin position="20"/>
        <end position="39"/>
    </location>
</feature>
<dbReference type="Proteomes" id="UP000244174">
    <property type="component" value="Unassembled WGS sequence"/>
</dbReference>
<dbReference type="RefSeq" id="WP_108171927.1">
    <property type="nucleotide sequence ID" value="NZ_QBKQ01000002.1"/>
</dbReference>
<dbReference type="Pfam" id="PF02667">
    <property type="entry name" value="SCFA_trans"/>
    <property type="match status" value="1"/>
</dbReference>
<feature type="transmembrane region" description="Helical" evidence="1">
    <location>
        <begin position="441"/>
        <end position="462"/>
    </location>
</feature>
<proteinExistence type="predicted"/>
<comment type="caution">
    <text evidence="2">The sequence shown here is derived from an EMBL/GenBank/DDBJ whole genome shotgun (WGS) entry which is preliminary data.</text>
</comment>
<dbReference type="PANTHER" id="PTHR41983:SF2">
    <property type="entry name" value="SHORT-CHAIN FATTY ACID TRANSPORTER-RELATED"/>
    <property type="match status" value="1"/>
</dbReference>
<dbReference type="EMBL" id="QBKQ01000002">
    <property type="protein sequence ID" value="PTX43505.1"/>
    <property type="molecule type" value="Genomic_DNA"/>
</dbReference>
<evidence type="ECO:0000313" key="2">
    <source>
        <dbReference type="EMBL" id="PTX43505.1"/>
    </source>
</evidence>
<evidence type="ECO:0000313" key="3">
    <source>
        <dbReference type="Proteomes" id="UP000244174"/>
    </source>
</evidence>
<dbReference type="InterPro" id="IPR006160">
    <property type="entry name" value="SCFA_transpt_AtoE"/>
</dbReference>
<dbReference type="AlphaFoldDB" id="A0A2T6AI61"/>
<feature type="transmembrane region" description="Helical" evidence="1">
    <location>
        <begin position="417"/>
        <end position="434"/>
    </location>
</feature>
<dbReference type="OrthoDB" id="9342495at2"/>
<evidence type="ECO:0000256" key="1">
    <source>
        <dbReference type="SAM" id="Phobius"/>
    </source>
</evidence>
<feature type="transmembrane region" description="Helical" evidence="1">
    <location>
        <begin position="254"/>
        <end position="273"/>
    </location>
</feature>
<protein>
    <submittedName>
        <fullName evidence="2">Short-chain fatty acids transporter</fullName>
    </submittedName>
</protein>
<dbReference type="PANTHER" id="PTHR41983">
    <property type="entry name" value="SHORT-CHAIN FATTY ACID TRANSPORTER-RELATED"/>
    <property type="match status" value="1"/>
</dbReference>
<sequence>MIEKLGEKLTHIYLKYMPNAFVFAILLTLITGLGAYLWLEVTALEIIVSWYDGFFDLLAFAMQIVLIVITGYSIALSPIVKKGIDFLARYITSPWQVYFIVVFMGLLLTLISFGWIVITCVLARELALRVKGVNYPFLTACVYFSANTWVSGFSSSIPLLLNTENNFLINSGILEEVIPTSYTLGSTLNITMIFTLLILAPLVILILRPKNSSNKEIRDLMISKETTSNQTIKEEALSLKLPFRSYSDKMNNSSILQMIIVIMGLVYIIYHFSSKGFDLNFNIMIFIFIISGLLLHKTPMRYVISMKRSSSNVSGILFQYPFYAGIMGIMLYTGLGEKLGQLMAAQATIDSYPFYAYLTGGVVNFAIPSAGGEFAVVGPSIINAVKEIGAGLPAVEITELVSRASLAVAYGESLSNLLQPFYLLLVLPIMAAGIKVQARDVMGYLVLPFIIFFIIQSLLVLYCPM</sequence>
<accession>A0A2T6AI61</accession>
<keyword evidence="3" id="KW-1185">Reference proteome</keyword>
<reference evidence="2 3" key="1">
    <citation type="submission" date="2018-04" db="EMBL/GenBank/DDBJ databases">
        <title>Genomic Encyclopedia of Archaeal and Bacterial Type Strains, Phase II (KMG-II): from individual species to whole genera.</title>
        <authorList>
            <person name="Goeker M."/>
        </authorList>
    </citation>
    <scope>NUCLEOTIDE SEQUENCE [LARGE SCALE GENOMIC DNA]</scope>
    <source>
        <strain evidence="2 3">DSM 23082</strain>
    </source>
</reference>
<feature type="transmembrane region" description="Helical" evidence="1">
    <location>
        <begin position="95"/>
        <end position="123"/>
    </location>
</feature>
<keyword evidence="1" id="KW-0472">Membrane</keyword>
<feature type="transmembrane region" description="Helical" evidence="1">
    <location>
        <begin position="279"/>
        <end position="296"/>
    </location>
</feature>
<keyword evidence="1" id="KW-1133">Transmembrane helix</keyword>